<dbReference type="Proteomes" id="UP001479290">
    <property type="component" value="Unassembled WGS sequence"/>
</dbReference>
<evidence type="ECO:0000313" key="3">
    <source>
        <dbReference type="EMBL" id="KAK9981786.1"/>
    </source>
</evidence>
<keyword evidence="4" id="KW-1185">Reference proteome</keyword>
<evidence type="ECO:0000256" key="2">
    <source>
        <dbReference type="ARBA" id="ARBA00023134"/>
    </source>
</evidence>
<dbReference type="GO" id="GO:0005525">
    <property type="term" value="F:GTP binding"/>
    <property type="evidence" value="ECO:0007669"/>
    <property type="project" value="UniProtKB-KW"/>
</dbReference>
<dbReference type="AlphaFoldDB" id="A0AAW2B776"/>
<dbReference type="PROSITE" id="PS51420">
    <property type="entry name" value="RHO"/>
    <property type="match status" value="1"/>
</dbReference>
<dbReference type="Pfam" id="PF00071">
    <property type="entry name" value="Ras"/>
    <property type="match status" value="1"/>
</dbReference>
<dbReference type="PRINTS" id="PR00449">
    <property type="entry name" value="RASTRNSFRMNG"/>
</dbReference>
<evidence type="ECO:0000313" key="4">
    <source>
        <dbReference type="Proteomes" id="UP001479290"/>
    </source>
</evidence>
<evidence type="ECO:0008006" key="5">
    <source>
        <dbReference type="Google" id="ProtNLM"/>
    </source>
</evidence>
<dbReference type="SUPFAM" id="SSF52540">
    <property type="entry name" value="P-loop containing nucleoside triphosphate hydrolases"/>
    <property type="match status" value="1"/>
</dbReference>
<dbReference type="PANTHER" id="PTHR24072">
    <property type="entry name" value="RHO FAMILY GTPASE"/>
    <property type="match status" value="1"/>
</dbReference>
<keyword evidence="2" id="KW-0342">GTP-binding</keyword>
<dbReference type="InterPro" id="IPR005225">
    <property type="entry name" value="Small_GTP-bd"/>
</dbReference>
<dbReference type="SMART" id="SM00174">
    <property type="entry name" value="RHO"/>
    <property type="match status" value="1"/>
</dbReference>
<keyword evidence="1" id="KW-0547">Nucleotide-binding</keyword>
<name>A0AAW2B776_CULAL</name>
<dbReference type="Gene3D" id="3.40.50.300">
    <property type="entry name" value="P-loop containing nucleotide triphosphate hydrolases"/>
    <property type="match status" value="1"/>
</dbReference>
<dbReference type="PROSITE" id="PS51419">
    <property type="entry name" value="RAB"/>
    <property type="match status" value="1"/>
</dbReference>
<dbReference type="PROSITE" id="PS51421">
    <property type="entry name" value="RAS"/>
    <property type="match status" value="1"/>
</dbReference>
<dbReference type="GO" id="GO:0007264">
    <property type="term" value="P:small GTPase-mediated signal transduction"/>
    <property type="evidence" value="ECO:0007669"/>
    <property type="project" value="InterPro"/>
</dbReference>
<dbReference type="GO" id="GO:0003924">
    <property type="term" value="F:GTPase activity"/>
    <property type="evidence" value="ECO:0007669"/>
    <property type="project" value="InterPro"/>
</dbReference>
<gene>
    <name evidence="3" type="ORF">ABG768_001310</name>
</gene>
<accession>A0AAW2B776</accession>
<dbReference type="InterPro" id="IPR027417">
    <property type="entry name" value="P-loop_NTPase"/>
</dbReference>
<dbReference type="NCBIfam" id="TIGR00231">
    <property type="entry name" value="small_GTP"/>
    <property type="match status" value="1"/>
</dbReference>
<organism evidence="3 4">
    <name type="scientific">Culter alburnus</name>
    <name type="common">Topmouth culter</name>
    <dbReference type="NCBI Taxonomy" id="194366"/>
    <lineage>
        <taxon>Eukaryota</taxon>
        <taxon>Metazoa</taxon>
        <taxon>Chordata</taxon>
        <taxon>Craniata</taxon>
        <taxon>Vertebrata</taxon>
        <taxon>Euteleostomi</taxon>
        <taxon>Actinopterygii</taxon>
        <taxon>Neopterygii</taxon>
        <taxon>Teleostei</taxon>
        <taxon>Ostariophysi</taxon>
        <taxon>Cypriniformes</taxon>
        <taxon>Xenocyprididae</taxon>
        <taxon>Xenocypridinae</taxon>
        <taxon>Culter</taxon>
    </lineage>
</organism>
<protein>
    <recommendedName>
        <fullName evidence="5">Ras-related C3 botulinum toxin substrate 1</fullName>
    </recommendedName>
</protein>
<dbReference type="InterPro" id="IPR001806">
    <property type="entry name" value="Small_GTPase"/>
</dbReference>
<evidence type="ECO:0000256" key="1">
    <source>
        <dbReference type="ARBA" id="ARBA00022741"/>
    </source>
</evidence>
<sequence length="151" mass="17616">MKRTSVYRLNYLRANAIACYTDYDRLRPLSYPQTDVFLICFSLVDPDSFESVREKWYPEVRHHCPNAQIILVGTKLDLRDDKDTIEKLKKKKQIPITCHEGRAMAEEIEAVKYLECSAVTQMGLKTVFEEAVRVALDPSLVKKRERKCFLI</sequence>
<dbReference type="InterPro" id="IPR003578">
    <property type="entry name" value="Small_GTPase_Rho"/>
</dbReference>
<proteinExistence type="predicted"/>
<dbReference type="SMART" id="SM00175">
    <property type="entry name" value="RAB"/>
    <property type="match status" value="1"/>
</dbReference>
<dbReference type="EMBL" id="JAWDJR010000001">
    <property type="protein sequence ID" value="KAK9981786.1"/>
    <property type="molecule type" value="Genomic_DNA"/>
</dbReference>
<comment type="caution">
    <text evidence="3">The sequence shown here is derived from an EMBL/GenBank/DDBJ whole genome shotgun (WGS) entry which is preliminary data.</text>
</comment>
<reference evidence="3 4" key="1">
    <citation type="submission" date="2024-05" db="EMBL/GenBank/DDBJ databases">
        <title>A high-quality chromosomal-level genome assembly of Topmouth culter (Culter alburnus).</title>
        <authorList>
            <person name="Zhao H."/>
        </authorList>
    </citation>
    <scope>NUCLEOTIDE SEQUENCE [LARGE SCALE GENOMIC DNA]</scope>
    <source>
        <strain evidence="3">CATC2023</strain>
        <tissue evidence="3">Muscle</tissue>
    </source>
</reference>
<dbReference type="FunFam" id="3.40.50.300:FF:001806">
    <property type="entry name" value="rho-related GTP-binding protein RhoD isoform X3"/>
    <property type="match status" value="1"/>
</dbReference>